<organism evidence="1 2">
    <name type="scientific">Aquimarina hainanensis</name>
    <dbReference type="NCBI Taxonomy" id="1578017"/>
    <lineage>
        <taxon>Bacteria</taxon>
        <taxon>Pseudomonadati</taxon>
        <taxon>Bacteroidota</taxon>
        <taxon>Flavobacteriia</taxon>
        <taxon>Flavobacteriales</taxon>
        <taxon>Flavobacteriaceae</taxon>
        <taxon>Aquimarina</taxon>
    </lineage>
</organism>
<evidence type="ECO:0000313" key="1">
    <source>
        <dbReference type="EMBL" id="MFD2591807.1"/>
    </source>
</evidence>
<reference evidence="2" key="1">
    <citation type="journal article" date="2019" name="Int. J. Syst. Evol. Microbiol.">
        <title>The Global Catalogue of Microorganisms (GCM) 10K type strain sequencing project: providing services to taxonomists for standard genome sequencing and annotation.</title>
        <authorList>
            <consortium name="The Broad Institute Genomics Platform"/>
            <consortium name="The Broad Institute Genome Sequencing Center for Infectious Disease"/>
            <person name="Wu L."/>
            <person name="Ma J."/>
        </authorList>
    </citation>
    <scope>NUCLEOTIDE SEQUENCE [LARGE SCALE GENOMIC DNA]</scope>
    <source>
        <strain evidence="2">KCTC 42423</strain>
    </source>
</reference>
<protein>
    <submittedName>
        <fullName evidence="1">Uncharacterized protein</fullName>
    </submittedName>
</protein>
<keyword evidence="2" id="KW-1185">Reference proteome</keyword>
<sequence length="96" mass="10873">MSEIDDIISEIDDIINGWKNYLTSDELIIEQAKERALICLGCVDEKGKKSLKWGLHAAILPDYTLSEIKGYYCKICKCPASVVVRSKNHKCPQGKW</sequence>
<comment type="caution">
    <text evidence="1">The sequence shown here is derived from an EMBL/GenBank/DDBJ whole genome shotgun (WGS) entry which is preliminary data.</text>
</comment>
<accession>A0ABW5N9T1</accession>
<dbReference type="RefSeq" id="WP_378255991.1">
    <property type="nucleotide sequence ID" value="NZ_JBHSJV010000001.1"/>
</dbReference>
<dbReference type="EMBL" id="JBHULX010000024">
    <property type="protein sequence ID" value="MFD2591807.1"/>
    <property type="molecule type" value="Genomic_DNA"/>
</dbReference>
<proteinExistence type="predicted"/>
<evidence type="ECO:0000313" key="2">
    <source>
        <dbReference type="Proteomes" id="UP001597459"/>
    </source>
</evidence>
<dbReference type="Proteomes" id="UP001597459">
    <property type="component" value="Unassembled WGS sequence"/>
</dbReference>
<name>A0ABW5N9T1_9FLAO</name>
<gene>
    <name evidence="1" type="ORF">ACFSTE_13300</name>
</gene>